<name>A0A7N9CSM7_MACFA</name>
<keyword evidence="2" id="KW-1185">Reference proteome</keyword>
<reference evidence="1 2" key="1">
    <citation type="submission" date="2013-03" db="EMBL/GenBank/DDBJ databases">
        <authorList>
            <person name="Warren W."/>
            <person name="Wilson R.K."/>
        </authorList>
    </citation>
    <scope>NUCLEOTIDE SEQUENCE</scope>
</reference>
<sequence>MGVRDPLEEEVCPLSEVKRHAGRTTALFRAVRQGRLILQKLHPQLSLPPGAPSKGDEGFIYESLTGAAEFCSDMPTEVESREAVSLAELQWALPSSSFPAVCLHCEHKTAYSSLSNGRHPSPLPTSSIPQ</sequence>
<proteinExistence type="predicted"/>
<reference evidence="1" key="3">
    <citation type="submission" date="2025-09" db="UniProtKB">
        <authorList>
            <consortium name="Ensembl"/>
        </authorList>
    </citation>
    <scope>IDENTIFICATION</scope>
</reference>
<evidence type="ECO:0000313" key="2">
    <source>
        <dbReference type="Proteomes" id="UP000233100"/>
    </source>
</evidence>
<protein>
    <submittedName>
        <fullName evidence="1">Uncharacterized protein</fullName>
    </submittedName>
</protein>
<accession>A0A7N9CSM7</accession>
<dbReference type="Ensembl" id="ENSMFAT00000078918.1">
    <property type="protein sequence ID" value="ENSMFAP00000054244.1"/>
    <property type="gene ID" value="ENSMFAG00000065001.1"/>
</dbReference>
<dbReference type="GeneTree" id="ENSGT00980000202103"/>
<dbReference type="Proteomes" id="UP000233100">
    <property type="component" value="Chromosome 7"/>
</dbReference>
<evidence type="ECO:0000313" key="1">
    <source>
        <dbReference type="Ensembl" id="ENSMFAP00000054244.1"/>
    </source>
</evidence>
<reference evidence="1" key="2">
    <citation type="submission" date="2025-08" db="UniProtKB">
        <authorList>
            <consortium name="Ensembl"/>
        </authorList>
    </citation>
    <scope>IDENTIFICATION</scope>
</reference>
<dbReference type="AlphaFoldDB" id="A0A7N9CSM7"/>
<organism evidence="1 2">
    <name type="scientific">Macaca fascicularis</name>
    <name type="common">Crab-eating macaque</name>
    <name type="synonym">Cynomolgus monkey</name>
    <dbReference type="NCBI Taxonomy" id="9541"/>
    <lineage>
        <taxon>Eukaryota</taxon>
        <taxon>Metazoa</taxon>
        <taxon>Chordata</taxon>
        <taxon>Craniata</taxon>
        <taxon>Vertebrata</taxon>
        <taxon>Euteleostomi</taxon>
        <taxon>Mammalia</taxon>
        <taxon>Eutheria</taxon>
        <taxon>Euarchontoglires</taxon>
        <taxon>Primates</taxon>
        <taxon>Haplorrhini</taxon>
        <taxon>Catarrhini</taxon>
        <taxon>Cercopithecidae</taxon>
        <taxon>Cercopithecinae</taxon>
        <taxon>Macaca</taxon>
    </lineage>
</organism>